<reference evidence="1 2" key="1">
    <citation type="submission" date="2014-04" db="EMBL/GenBank/DDBJ databases">
        <authorList>
            <consortium name="DOE Joint Genome Institute"/>
            <person name="Kuo A."/>
            <person name="Ruytinx J."/>
            <person name="Rineau F."/>
            <person name="Colpaert J."/>
            <person name="Kohler A."/>
            <person name="Nagy L.G."/>
            <person name="Floudas D."/>
            <person name="Copeland A."/>
            <person name="Barry K.W."/>
            <person name="Cichocki N."/>
            <person name="Veneault-Fourrey C."/>
            <person name="LaButti K."/>
            <person name="Lindquist E.A."/>
            <person name="Lipzen A."/>
            <person name="Lundell T."/>
            <person name="Morin E."/>
            <person name="Murat C."/>
            <person name="Sun H."/>
            <person name="Tunlid A."/>
            <person name="Henrissat B."/>
            <person name="Grigoriev I.V."/>
            <person name="Hibbett D.S."/>
            <person name="Martin F."/>
            <person name="Nordberg H.P."/>
            <person name="Cantor M.N."/>
            <person name="Hua S.X."/>
        </authorList>
    </citation>
    <scope>NUCLEOTIDE SEQUENCE [LARGE SCALE GENOMIC DNA]</scope>
    <source>
        <strain evidence="1 2">UH-Slu-Lm8-n1</strain>
    </source>
</reference>
<evidence type="ECO:0000313" key="2">
    <source>
        <dbReference type="Proteomes" id="UP000054485"/>
    </source>
</evidence>
<keyword evidence="2" id="KW-1185">Reference proteome</keyword>
<name>A0A0D0AYL3_9AGAM</name>
<gene>
    <name evidence="1" type="ORF">CY34DRAFT_799976</name>
</gene>
<reference evidence="2" key="2">
    <citation type="submission" date="2015-01" db="EMBL/GenBank/DDBJ databases">
        <title>Evolutionary Origins and Diversification of the Mycorrhizal Mutualists.</title>
        <authorList>
            <consortium name="DOE Joint Genome Institute"/>
            <consortium name="Mycorrhizal Genomics Consortium"/>
            <person name="Kohler A."/>
            <person name="Kuo A."/>
            <person name="Nagy L.G."/>
            <person name="Floudas D."/>
            <person name="Copeland A."/>
            <person name="Barry K.W."/>
            <person name="Cichocki N."/>
            <person name="Veneault-Fourrey C."/>
            <person name="LaButti K."/>
            <person name="Lindquist E.A."/>
            <person name="Lipzen A."/>
            <person name="Lundell T."/>
            <person name="Morin E."/>
            <person name="Murat C."/>
            <person name="Riley R."/>
            <person name="Ohm R."/>
            <person name="Sun H."/>
            <person name="Tunlid A."/>
            <person name="Henrissat B."/>
            <person name="Grigoriev I.V."/>
            <person name="Hibbett D.S."/>
            <person name="Martin F."/>
        </authorList>
    </citation>
    <scope>NUCLEOTIDE SEQUENCE [LARGE SCALE GENOMIC DNA]</scope>
    <source>
        <strain evidence="2">UH-Slu-Lm8-n1</strain>
    </source>
</reference>
<accession>A0A0D0AYL3</accession>
<dbReference type="Proteomes" id="UP000054485">
    <property type="component" value="Unassembled WGS sequence"/>
</dbReference>
<protein>
    <submittedName>
        <fullName evidence="1">Uncharacterized protein</fullName>
    </submittedName>
</protein>
<dbReference type="AlphaFoldDB" id="A0A0D0AYL3"/>
<evidence type="ECO:0000313" key="1">
    <source>
        <dbReference type="EMBL" id="KIK46811.1"/>
    </source>
</evidence>
<dbReference type="HOGENOM" id="CLU_2706459_0_0_1"/>
<dbReference type="InParanoid" id="A0A0D0AYL3"/>
<proteinExistence type="predicted"/>
<sequence length="73" mass="8416">MLASNSIISSRWTPTTPWVRVKSGYTSSVSSSTHACATPYFDRIQHWQTFERRSRLCIMLRVNRNPGRVMGIK</sequence>
<dbReference type="EMBL" id="KN835154">
    <property type="protein sequence ID" value="KIK46811.1"/>
    <property type="molecule type" value="Genomic_DNA"/>
</dbReference>
<organism evidence="1 2">
    <name type="scientific">Suillus luteus UH-Slu-Lm8-n1</name>
    <dbReference type="NCBI Taxonomy" id="930992"/>
    <lineage>
        <taxon>Eukaryota</taxon>
        <taxon>Fungi</taxon>
        <taxon>Dikarya</taxon>
        <taxon>Basidiomycota</taxon>
        <taxon>Agaricomycotina</taxon>
        <taxon>Agaricomycetes</taxon>
        <taxon>Agaricomycetidae</taxon>
        <taxon>Boletales</taxon>
        <taxon>Suillineae</taxon>
        <taxon>Suillaceae</taxon>
        <taxon>Suillus</taxon>
    </lineage>
</organism>